<feature type="domain" description="DUF3048" evidence="3">
    <location>
        <begin position="59"/>
        <end position="122"/>
    </location>
</feature>
<dbReference type="STRING" id="1134406.ADN00_10940"/>
<dbReference type="AlphaFoldDB" id="A0A0P6Y4F0"/>
<dbReference type="EMBL" id="LGCL01000025">
    <property type="protein sequence ID" value="KPL76483.1"/>
    <property type="molecule type" value="Genomic_DNA"/>
</dbReference>
<feature type="region of interest" description="Disordered" evidence="1">
    <location>
        <begin position="27"/>
        <end position="67"/>
    </location>
</feature>
<feature type="signal peptide" evidence="2">
    <location>
        <begin position="1"/>
        <end position="23"/>
    </location>
</feature>
<evidence type="ECO:0000256" key="2">
    <source>
        <dbReference type="SAM" id="SignalP"/>
    </source>
</evidence>
<evidence type="ECO:0008006" key="7">
    <source>
        <dbReference type="Google" id="ProtNLM"/>
    </source>
</evidence>
<keyword evidence="2" id="KW-0732">Signal</keyword>
<protein>
    <recommendedName>
        <fullName evidence="7">DUF3048 domain-containing protein</fullName>
    </recommendedName>
</protein>
<dbReference type="SUPFAM" id="SSF159774">
    <property type="entry name" value="YerB-like"/>
    <property type="match status" value="2"/>
</dbReference>
<dbReference type="Gene3D" id="3.50.90.10">
    <property type="entry name" value="YerB-like"/>
    <property type="match status" value="1"/>
</dbReference>
<dbReference type="Proteomes" id="UP000050417">
    <property type="component" value="Unassembled WGS sequence"/>
</dbReference>
<dbReference type="InterPro" id="IPR021416">
    <property type="entry name" value="DUF3048_N"/>
</dbReference>
<comment type="caution">
    <text evidence="5">The sequence shown here is derived from an EMBL/GenBank/DDBJ whole genome shotgun (WGS) entry which is preliminary data.</text>
</comment>
<feature type="region of interest" description="Disordered" evidence="1">
    <location>
        <begin position="126"/>
        <end position="145"/>
    </location>
</feature>
<dbReference type="InterPro" id="IPR035328">
    <property type="entry name" value="DUF3048_C"/>
</dbReference>
<dbReference type="Pfam" id="PF11258">
    <property type="entry name" value="DUF3048"/>
    <property type="match status" value="1"/>
</dbReference>
<name>A0A0P6Y4F0_9CHLR</name>
<organism evidence="5 6">
    <name type="scientific">Ornatilinea apprima</name>
    <dbReference type="NCBI Taxonomy" id="1134406"/>
    <lineage>
        <taxon>Bacteria</taxon>
        <taxon>Bacillati</taxon>
        <taxon>Chloroflexota</taxon>
        <taxon>Anaerolineae</taxon>
        <taxon>Anaerolineales</taxon>
        <taxon>Anaerolineaceae</taxon>
        <taxon>Ornatilinea</taxon>
    </lineage>
</organism>
<sequence>MKKKYWFVWSLLLVSLLFSTAAAPMPASGVGEGPAGEPQQDPPPTHPTGGSSPSAINPLTGLPVENPQNLDVPPALVSVTNWPPNARPQAGLSFSPMVFELYIGEGMSRFLAMFYGDFPTTITKEEGNSPVGPGSSSPTVQGAEAAVGPIRSGRLPYESLRSIYNGFLVMASAYKGVAANLSQHTNVFGSDNDDINSALIPVNQLETIAQSTQRQLGDAALSGMVFDAKAPAGGVKLDRLWFIYNAMDMILWQYDPAIESFRRYQDQADGKTFNQFTDRLNGESLTYENIILLYANHHGCTETAFDIDLMYINRAPALLLRDGKAYKIFWTTANGEYEKTTGKLRPIRFVDANGDPFPLKPGQTWVYLLPTGTQAWEAPNKEEIPVNTPQWVAPNAQALLYNLLNNKEAGSGNWVTRYYASMITYDKAVCDKITGK</sequence>
<accession>A0A0P6Y4F0</accession>
<dbReference type="OrthoDB" id="156071at2"/>
<dbReference type="RefSeq" id="WP_075063050.1">
    <property type="nucleotide sequence ID" value="NZ_LGCL01000025.1"/>
</dbReference>
<feature type="domain" description="DUF3048" evidence="4">
    <location>
        <begin position="250"/>
        <end position="366"/>
    </location>
</feature>
<evidence type="ECO:0000256" key="1">
    <source>
        <dbReference type="SAM" id="MobiDB-lite"/>
    </source>
</evidence>
<evidence type="ECO:0000313" key="5">
    <source>
        <dbReference type="EMBL" id="KPL76483.1"/>
    </source>
</evidence>
<proteinExistence type="predicted"/>
<dbReference type="InterPro" id="IPR023158">
    <property type="entry name" value="YerB-like_sf"/>
</dbReference>
<evidence type="ECO:0000259" key="3">
    <source>
        <dbReference type="Pfam" id="PF11258"/>
    </source>
</evidence>
<gene>
    <name evidence="5" type="ORF">ADN00_10940</name>
</gene>
<evidence type="ECO:0000259" key="4">
    <source>
        <dbReference type="Pfam" id="PF17479"/>
    </source>
</evidence>
<keyword evidence="6" id="KW-1185">Reference proteome</keyword>
<reference evidence="5 6" key="1">
    <citation type="submission" date="2015-07" db="EMBL/GenBank/DDBJ databases">
        <title>Genome sequence of Ornatilinea apprima DSM 23815.</title>
        <authorList>
            <person name="Hemp J."/>
            <person name="Ward L.M."/>
            <person name="Pace L.A."/>
            <person name="Fischer W.W."/>
        </authorList>
    </citation>
    <scope>NUCLEOTIDE SEQUENCE [LARGE SCALE GENOMIC DNA]</scope>
    <source>
        <strain evidence="5 6">P3M-1</strain>
    </source>
</reference>
<dbReference type="Pfam" id="PF17479">
    <property type="entry name" value="DUF3048_C"/>
    <property type="match status" value="1"/>
</dbReference>
<evidence type="ECO:0000313" key="6">
    <source>
        <dbReference type="Proteomes" id="UP000050417"/>
    </source>
</evidence>
<feature type="compositionally biased region" description="Low complexity" evidence="1">
    <location>
        <begin position="128"/>
        <end position="138"/>
    </location>
</feature>
<feature type="chain" id="PRO_5006133377" description="DUF3048 domain-containing protein" evidence="2">
    <location>
        <begin position="24"/>
        <end position="436"/>
    </location>
</feature>